<comment type="caution">
    <text evidence="1">The sequence shown here is derived from an EMBL/GenBank/DDBJ whole genome shotgun (WGS) entry which is preliminary data.</text>
</comment>
<dbReference type="Proteomes" id="UP001396334">
    <property type="component" value="Unassembled WGS sequence"/>
</dbReference>
<dbReference type="Gene3D" id="1.10.510.10">
    <property type="entry name" value="Transferase(Phosphotransferase) domain 1"/>
    <property type="match status" value="1"/>
</dbReference>
<gene>
    <name evidence="1" type="ORF">V6N11_042277</name>
</gene>
<sequence length="85" mass="9546">MFGGEQSLRSWVEESMSSQLNQVVDTNLLSTIERERLAARNCALSILRVGLECSAELPAERPDMKEVVAKLKKIKVELLRAEQCV</sequence>
<organism evidence="1 2">
    <name type="scientific">Hibiscus sabdariffa</name>
    <name type="common">roselle</name>
    <dbReference type="NCBI Taxonomy" id="183260"/>
    <lineage>
        <taxon>Eukaryota</taxon>
        <taxon>Viridiplantae</taxon>
        <taxon>Streptophyta</taxon>
        <taxon>Embryophyta</taxon>
        <taxon>Tracheophyta</taxon>
        <taxon>Spermatophyta</taxon>
        <taxon>Magnoliopsida</taxon>
        <taxon>eudicotyledons</taxon>
        <taxon>Gunneridae</taxon>
        <taxon>Pentapetalae</taxon>
        <taxon>rosids</taxon>
        <taxon>malvids</taxon>
        <taxon>Malvales</taxon>
        <taxon>Malvaceae</taxon>
        <taxon>Malvoideae</taxon>
        <taxon>Hibiscus</taxon>
    </lineage>
</organism>
<protein>
    <submittedName>
        <fullName evidence="1">Uncharacterized protein</fullName>
    </submittedName>
</protein>
<evidence type="ECO:0000313" key="2">
    <source>
        <dbReference type="Proteomes" id="UP001396334"/>
    </source>
</evidence>
<proteinExistence type="predicted"/>
<accession>A0ABR2QW31</accession>
<dbReference type="PANTHER" id="PTHR48055">
    <property type="entry name" value="LEUCINE-RICH REPEAT RECEPTOR PROTEIN KINASE EMS1"/>
    <property type="match status" value="1"/>
</dbReference>
<name>A0ABR2QW31_9ROSI</name>
<dbReference type="PANTHER" id="PTHR48055:SF57">
    <property type="entry name" value="PROTEIN KINASE DOMAIN-CONTAINING PROTEIN"/>
    <property type="match status" value="1"/>
</dbReference>
<keyword evidence="2" id="KW-1185">Reference proteome</keyword>
<dbReference type="InterPro" id="IPR051564">
    <property type="entry name" value="LRR_receptor-like_kinase"/>
</dbReference>
<reference evidence="1 2" key="1">
    <citation type="journal article" date="2024" name="G3 (Bethesda)">
        <title>Genome assembly of Hibiscus sabdariffa L. provides insights into metabolisms of medicinal natural products.</title>
        <authorList>
            <person name="Kim T."/>
        </authorList>
    </citation>
    <scope>NUCLEOTIDE SEQUENCE [LARGE SCALE GENOMIC DNA]</scope>
    <source>
        <strain evidence="1">TK-2024</strain>
        <tissue evidence="1">Old leaves</tissue>
    </source>
</reference>
<evidence type="ECO:0000313" key="1">
    <source>
        <dbReference type="EMBL" id="KAK9004823.1"/>
    </source>
</evidence>
<dbReference type="EMBL" id="JBBPBN010000030">
    <property type="protein sequence ID" value="KAK9004823.1"/>
    <property type="molecule type" value="Genomic_DNA"/>
</dbReference>